<dbReference type="InterPro" id="IPR036005">
    <property type="entry name" value="Creatinase/aminopeptidase-like"/>
</dbReference>
<accession>A0A1G8AR39</accession>
<keyword evidence="1 3" id="KW-0479">Metal-binding</keyword>
<dbReference type="SUPFAM" id="SSF55920">
    <property type="entry name" value="Creatinase/aminopeptidase"/>
    <property type="match status" value="1"/>
</dbReference>
<dbReference type="PANTHER" id="PTHR46112:SF9">
    <property type="entry name" value="XAA-PRO AMINOPEPTIDASE"/>
    <property type="match status" value="1"/>
</dbReference>
<keyword evidence="7" id="KW-1185">Reference proteome</keyword>
<dbReference type="Pfam" id="PF00557">
    <property type="entry name" value="Peptidase_M24"/>
    <property type="match status" value="1"/>
</dbReference>
<dbReference type="InterPro" id="IPR050659">
    <property type="entry name" value="Peptidase_M24B"/>
</dbReference>
<evidence type="ECO:0000259" key="4">
    <source>
        <dbReference type="Pfam" id="PF00557"/>
    </source>
</evidence>
<dbReference type="OrthoDB" id="9806388at2"/>
<dbReference type="GO" id="GO:0046872">
    <property type="term" value="F:metal ion binding"/>
    <property type="evidence" value="ECO:0007669"/>
    <property type="project" value="UniProtKB-KW"/>
</dbReference>
<dbReference type="InterPro" id="IPR001131">
    <property type="entry name" value="Peptidase_M24B_aminopep-P_CS"/>
</dbReference>
<name>A0A1G8AR39_9FIRM</name>
<dbReference type="InterPro" id="IPR029149">
    <property type="entry name" value="Creatin/AminoP/Spt16_N"/>
</dbReference>
<evidence type="ECO:0000256" key="2">
    <source>
        <dbReference type="ARBA" id="ARBA00022801"/>
    </source>
</evidence>
<dbReference type="InterPro" id="IPR000994">
    <property type="entry name" value="Pept_M24"/>
</dbReference>
<feature type="domain" description="Peptidase M24" evidence="4">
    <location>
        <begin position="146"/>
        <end position="348"/>
    </location>
</feature>
<sequence>MGSYTARIQKIQAIMKSQNTDYMVFAPTSHLFYLTGLKTTADERLQVFLVPAEGKPVMIMPDMYREAAENLEEKNFDLATWSDETDPVDLLLPLIKKDSAIAAIDERMWAGHFLSLRRAFAGFEFIGVSNLMREIRMFKDQYEMSQLAKAGGLTDKVMAEVRMVIQPGISEKELAFFVEGKLKEYGAEELSFKPIVASGPNTSSPHHYTGERKLQMGDLVVLDFGGLFQGYCSDMTRTFSVGKASAEVKKVFNAVKDANEAGFLAVQKGIACEKVDEAAREVISRAGYGEYFIHRTGHGIGLDIHEDPYIVKGNQEILKTGMTFSIEPGIYLPGKYGVRIEDIVGLTENGPVRFNNFPREIIET</sequence>
<dbReference type="Gene3D" id="3.90.230.10">
    <property type="entry name" value="Creatinase/methionine aminopeptidase superfamily"/>
    <property type="match status" value="1"/>
</dbReference>
<proteinExistence type="inferred from homology"/>
<dbReference type="EMBL" id="FNCP01000011">
    <property type="protein sequence ID" value="SDH23387.1"/>
    <property type="molecule type" value="Genomic_DNA"/>
</dbReference>
<dbReference type="AlphaFoldDB" id="A0A1G8AR39"/>
<evidence type="ECO:0000313" key="7">
    <source>
        <dbReference type="Proteomes" id="UP000198656"/>
    </source>
</evidence>
<dbReference type="GO" id="GO:0016787">
    <property type="term" value="F:hydrolase activity"/>
    <property type="evidence" value="ECO:0007669"/>
    <property type="project" value="UniProtKB-KW"/>
</dbReference>
<protein>
    <submittedName>
        <fullName evidence="6">Xaa-Pro dipeptidase</fullName>
    </submittedName>
</protein>
<feature type="domain" description="Creatinase N-terminal" evidence="5">
    <location>
        <begin position="7"/>
        <end position="137"/>
    </location>
</feature>
<dbReference type="Proteomes" id="UP000198656">
    <property type="component" value="Unassembled WGS sequence"/>
</dbReference>
<keyword evidence="2" id="KW-0378">Hydrolase</keyword>
<dbReference type="PROSITE" id="PS00491">
    <property type="entry name" value="PROLINE_PEPTIDASE"/>
    <property type="match status" value="1"/>
</dbReference>
<evidence type="ECO:0000313" key="6">
    <source>
        <dbReference type="EMBL" id="SDH23387.1"/>
    </source>
</evidence>
<dbReference type="STRING" id="1121419.SAMN05443529_11191"/>
<evidence type="ECO:0000259" key="5">
    <source>
        <dbReference type="Pfam" id="PF01321"/>
    </source>
</evidence>
<dbReference type="RefSeq" id="WP_092333245.1">
    <property type="nucleotide sequence ID" value="NZ_FNCP01000011.1"/>
</dbReference>
<reference evidence="7" key="1">
    <citation type="submission" date="2016-10" db="EMBL/GenBank/DDBJ databases">
        <authorList>
            <person name="Varghese N."/>
            <person name="Submissions S."/>
        </authorList>
    </citation>
    <scope>NUCLEOTIDE SEQUENCE [LARGE SCALE GENOMIC DNA]</scope>
    <source>
        <strain evidence="7">DSM 8344</strain>
    </source>
</reference>
<dbReference type="InterPro" id="IPR000587">
    <property type="entry name" value="Creatinase_N"/>
</dbReference>
<dbReference type="SUPFAM" id="SSF53092">
    <property type="entry name" value="Creatinase/prolidase N-terminal domain"/>
    <property type="match status" value="1"/>
</dbReference>
<dbReference type="CDD" id="cd01092">
    <property type="entry name" value="APP-like"/>
    <property type="match status" value="1"/>
</dbReference>
<dbReference type="PANTHER" id="PTHR46112">
    <property type="entry name" value="AMINOPEPTIDASE"/>
    <property type="match status" value="1"/>
</dbReference>
<dbReference type="Gene3D" id="3.40.350.10">
    <property type="entry name" value="Creatinase/prolidase N-terminal domain"/>
    <property type="match status" value="1"/>
</dbReference>
<comment type="similarity">
    <text evidence="3">Belongs to the peptidase M24B family.</text>
</comment>
<dbReference type="Pfam" id="PF01321">
    <property type="entry name" value="Creatinase_N"/>
    <property type="match status" value="1"/>
</dbReference>
<evidence type="ECO:0000256" key="1">
    <source>
        <dbReference type="ARBA" id="ARBA00022723"/>
    </source>
</evidence>
<organism evidence="6 7">
    <name type="scientific">Desulfosporosinus hippei DSM 8344</name>
    <dbReference type="NCBI Taxonomy" id="1121419"/>
    <lineage>
        <taxon>Bacteria</taxon>
        <taxon>Bacillati</taxon>
        <taxon>Bacillota</taxon>
        <taxon>Clostridia</taxon>
        <taxon>Eubacteriales</taxon>
        <taxon>Desulfitobacteriaceae</taxon>
        <taxon>Desulfosporosinus</taxon>
    </lineage>
</organism>
<gene>
    <name evidence="6" type="ORF">SAMN05443529_11191</name>
</gene>
<evidence type="ECO:0000256" key="3">
    <source>
        <dbReference type="RuleBase" id="RU000590"/>
    </source>
</evidence>